<dbReference type="GeneID" id="94831212"/>
<dbReference type="AlphaFoldDB" id="A0A1J4J3X4"/>
<dbReference type="GO" id="GO:0006623">
    <property type="term" value="P:protein targeting to vacuole"/>
    <property type="evidence" value="ECO:0007669"/>
    <property type="project" value="TreeGrafter"/>
</dbReference>
<dbReference type="InterPro" id="IPR000719">
    <property type="entry name" value="Prot_kinase_dom"/>
</dbReference>
<evidence type="ECO:0000259" key="2">
    <source>
        <dbReference type="PROSITE" id="PS50011"/>
    </source>
</evidence>
<dbReference type="GO" id="GO:0071561">
    <property type="term" value="C:nucleus-vacuole junction"/>
    <property type="evidence" value="ECO:0007669"/>
    <property type="project" value="TreeGrafter"/>
</dbReference>
<dbReference type="GO" id="GO:0005524">
    <property type="term" value="F:ATP binding"/>
    <property type="evidence" value="ECO:0007669"/>
    <property type="project" value="InterPro"/>
</dbReference>
<dbReference type="GO" id="GO:0016236">
    <property type="term" value="P:macroautophagy"/>
    <property type="evidence" value="ECO:0007669"/>
    <property type="project" value="InterPro"/>
</dbReference>
<evidence type="ECO:0000256" key="1">
    <source>
        <dbReference type="ARBA" id="ARBA00022574"/>
    </source>
</evidence>
<dbReference type="Proteomes" id="UP000179807">
    <property type="component" value="Unassembled WGS sequence"/>
</dbReference>
<dbReference type="PANTHER" id="PTHR17583">
    <property type="entry name" value="PHOSPHOINOSITIDE 3-KINASE REGULATORY SUBUNIT 4"/>
    <property type="match status" value="1"/>
</dbReference>
<protein>
    <recommendedName>
        <fullName evidence="2">Protein kinase domain-containing protein</fullName>
    </recommendedName>
</protein>
<dbReference type="InterPro" id="IPR045162">
    <property type="entry name" value="Vps15-like"/>
</dbReference>
<dbReference type="InterPro" id="IPR011009">
    <property type="entry name" value="Kinase-like_dom_sf"/>
</dbReference>
<dbReference type="GO" id="GO:0005770">
    <property type="term" value="C:late endosome"/>
    <property type="evidence" value="ECO:0007669"/>
    <property type="project" value="TreeGrafter"/>
</dbReference>
<accession>A0A1J4J3X4</accession>
<dbReference type="EMBL" id="MLAK01001459">
    <property type="protein sequence ID" value="OHS92863.1"/>
    <property type="molecule type" value="Genomic_DNA"/>
</dbReference>
<evidence type="ECO:0000313" key="4">
    <source>
        <dbReference type="Proteomes" id="UP000179807"/>
    </source>
</evidence>
<name>A0A1J4J3X4_9EUKA</name>
<feature type="domain" description="Protein kinase" evidence="2">
    <location>
        <begin position="23"/>
        <end position="286"/>
    </location>
</feature>
<organism evidence="3 4">
    <name type="scientific">Tritrichomonas foetus</name>
    <dbReference type="NCBI Taxonomy" id="1144522"/>
    <lineage>
        <taxon>Eukaryota</taxon>
        <taxon>Metamonada</taxon>
        <taxon>Parabasalia</taxon>
        <taxon>Tritrichomonadida</taxon>
        <taxon>Tritrichomonadidae</taxon>
        <taxon>Tritrichomonas</taxon>
    </lineage>
</organism>
<gene>
    <name evidence="3" type="ORF">TRFO_12229</name>
</gene>
<dbReference type="GO" id="GO:0045324">
    <property type="term" value="P:late endosome to vacuole transport"/>
    <property type="evidence" value="ECO:0007669"/>
    <property type="project" value="InterPro"/>
</dbReference>
<dbReference type="RefSeq" id="XP_068346000.1">
    <property type="nucleotide sequence ID" value="XM_068496508.1"/>
</dbReference>
<dbReference type="GO" id="GO:0034271">
    <property type="term" value="C:phosphatidylinositol 3-kinase complex, class III, type I"/>
    <property type="evidence" value="ECO:0007669"/>
    <property type="project" value="TreeGrafter"/>
</dbReference>
<dbReference type="PROSITE" id="PS00108">
    <property type="entry name" value="PROTEIN_KINASE_ST"/>
    <property type="match status" value="1"/>
</dbReference>
<dbReference type="GO" id="GO:0034272">
    <property type="term" value="C:phosphatidylinositol 3-kinase complex, class III, type II"/>
    <property type="evidence" value="ECO:0007669"/>
    <property type="project" value="TreeGrafter"/>
</dbReference>
<dbReference type="Pfam" id="PF00069">
    <property type="entry name" value="Pkinase"/>
    <property type="match status" value="1"/>
</dbReference>
<dbReference type="InterPro" id="IPR008271">
    <property type="entry name" value="Ser/Thr_kinase_AS"/>
</dbReference>
<sequence length="1012" mass="115381">MGNQLTCPSGNTWYIDDFNALSLKDPVSIFDGTFNQSFRAVNKNQQLIAVKAIQLFDKTAISIAQTYYQIFSDRCTLSKETTSGNIISVPYLTRNGAYLMRQYIDMPLLERVGLDPPLEPCEKEWIAFQLLRAVINLHNIDLYHGDIKPENILVTPGLFVYLTDHAPYKPQIIAPNQPHYFIHFFSYGRRDAFMAPERISNDVSHNPNMFAADLFSLGCLLFYLFSDGESLFDFTSLVQYSENKSLDDMKVFDKIPNEDMKKLIISLIDIDPTNRINSIQTAHLYFPEWMTIYYDFFAINSHEKKIESILANTSTLSNVLSNNVHEGILIYLTFIAELFSHQISVNELCLLINQYGFYSEGIHDTRIKIVRLIPPLLFLLRRQSNIISSLALDTIIKMIKTIDVVDDTEPMHSFSSIYFVPRLLEAVKLKDTQNVIISRIPIILVEFSRLWPSILDELPMQPAFFTPMLPTSVLNKKVDETQMFIAKNFLSTAKSVAYTKSYSIFRALCFIVFQILNCNSYIPRIIEFLVAFLRVLRHCDKIRFYSEFYDPIQRALLSYVVEDAEDISIIFDAFTMMIQDGAIKNCHYSAIAKLVYSHLTSRSLSARVSAKILLKNIPQIYSNYSILALINPQNNLVDPNNNNSNYQNDSNGVINNHMNNQLNNQSINQVNNTGSNLGPMKKSNSLHSMTVSSPEVRTKFYTSCKFNSFDKILLLPNHNKGMSCILKGIDNTVSRYELNLQNKPQLKNDCSLSFDHKLVNIDQAGNNDSILITLDNEIILRRKTATIKLIRTKAKLTQSAVFNHDSLLVEINGELIDFNPYHKYNKKASYKVLDESGISKIVRWKSEDLFACSLKNGGFYIFDHRISAPITYMKFNDILDIVTLPNCTFGIAKKNEVSLFHMNNIQTPIFNIYGSVNSIMTVENSIVVLNQYGTYKINNQGQSYSLFDNNQFNLLHPNKSGTVPSIDLPQVFSSSLHGHTFPITSCTSYNKGPYCMSGDQAGYLNIWSLSPK</sequence>
<dbReference type="Gene3D" id="1.10.510.10">
    <property type="entry name" value="Transferase(Phosphotransferase) domain 1"/>
    <property type="match status" value="1"/>
</dbReference>
<dbReference type="SMART" id="SM00220">
    <property type="entry name" value="S_TKc"/>
    <property type="match status" value="1"/>
</dbReference>
<dbReference type="GO" id="GO:0004674">
    <property type="term" value="F:protein serine/threonine kinase activity"/>
    <property type="evidence" value="ECO:0007669"/>
    <property type="project" value="InterPro"/>
</dbReference>
<dbReference type="OrthoDB" id="242910at2759"/>
<dbReference type="SUPFAM" id="SSF56112">
    <property type="entry name" value="Protein kinase-like (PK-like)"/>
    <property type="match status" value="1"/>
</dbReference>
<reference evidence="3" key="1">
    <citation type="submission" date="2016-10" db="EMBL/GenBank/DDBJ databases">
        <authorList>
            <person name="Benchimol M."/>
            <person name="Almeida L.G."/>
            <person name="Vasconcelos A.T."/>
            <person name="Perreira-Neves A."/>
            <person name="Rosa I.A."/>
            <person name="Tasca T."/>
            <person name="Bogo M.R."/>
            <person name="de Souza W."/>
        </authorList>
    </citation>
    <scope>NUCLEOTIDE SEQUENCE [LARGE SCALE GENOMIC DNA]</scope>
    <source>
        <strain evidence="3">K</strain>
    </source>
</reference>
<dbReference type="PROSITE" id="PS50011">
    <property type="entry name" value="PROTEIN_KINASE_DOM"/>
    <property type="match status" value="1"/>
</dbReference>
<comment type="caution">
    <text evidence="3">The sequence shown here is derived from an EMBL/GenBank/DDBJ whole genome shotgun (WGS) entry which is preliminary data.</text>
</comment>
<dbReference type="VEuPathDB" id="TrichDB:TRFO_12229"/>
<proteinExistence type="predicted"/>
<evidence type="ECO:0000313" key="3">
    <source>
        <dbReference type="EMBL" id="OHS92863.1"/>
    </source>
</evidence>
<keyword evidence="4" id="KW-1185">Reference proteome</keyword>
<keyword evidence="1" id="KW-0853">WD repeat</keyword>
<dbReference type="PANTHER" id="PTHR17583:SF0">
    <property type="entry name" value="PHOSPHOINOSITIDE 3-KINASE REGULATORY SUBUNIT 4"/>
    <property type="match status" value="1"/>
</dbReference>